<evidence type="ECO:0000256" key="4">
    <source>
        <dbReference type="SAM" id="MobiDB-lite"/>
    </source>
</evidence>
<gene>
    <name evidence="7" type="ORF">UPYG_G00246440</name>
</gene>
<dbReference type="GO" id="GO:0008270">
    <property type="term" value="F:zinc ion binding"/>
    <property type="evidence" value="ECO:0007669"/>
    <property type="project" value="UniProtKB-KW"/>
</dbReference>
<feature type="region of interest" description="Disordered" evidence="4">
    <location>
        <begin position="1"/>
        <end position="171"/>
    </location>
</feature>
<feature type="domain" description="CW-type" evidence="6">
    <location>
        <begin position="299"/>
        <end position="351"/>
    </location>
</feature>
<keyword evidence="8" id="KW-1185">Reference proteome</keyword>
<feature type="compositionally biased region" description="Basic and acidic residues" evidence="4">
    <location>
        <begin position="117"/>
        <end position="163"/>
    </location>
</feature>
<evidence type="ECO:0008006" key="9">
    <source>
        <dbReference type="Google" id="ProtNLM"/>
    </source>
</evidence>
<accession>A0ABD0WGJ8</accession>
<feature type="region of interest" description="Disordered" evidence="4">
    <location>
        <begin position="470"/>
        <end position="495"/>
    </location>
</feature>
<protein>
    <recommendedName>
        <fullName evidence="9">Zinc finger CW-type PWWP domain protein 1</fullName>
    </recommendedName>
</protein>
<feature type="region of interest" description="Disordered" evidence="4">
    <location>
        <begin position="208"/>
        <end position="303"/>
    </location>
</feature>
<evidence type="ECO:0000256" key="2">
    <source>
        <dbReference type="ARBA" id="ARBA00022771"/>
    </source>
</evidence>
<feature type="compositionally biased region" description="Basic and acidic residues" evidence="4">
    <location>
        <begin position="22"/>
        <end position="62"/>
    </location>
</feature>
<evidence type="ECO:0000259" key="5">
    <source>
        <dbReference type="PROSITE" id="PS50812"/>
    </source>
</evidence>
<evidence type="ECO:0000313" key="8">
    <source>
        <dbReference type="Proteomes" id="UP001557470"/>
    </source>
</evidence>
<feature type="compositionally biased region" description="Basic and acidic residues" evidence="4">
    <location>
        <begin position="1"/>
        <end position="13"/>
    </location>
</feature>
<evidence type="ECO:0000259" key="6">
    <source>
        <dbReference type="PROSITE" id="PS51050"/>
    </source>
</evidence>
<feature type="compositionally biased region" description="Basic and acidic residues" evidence="4">
    <location>
        <begin position="261"/>
        <end position="271"/>
    </location>
</feature>
<organism evidence="7 8">
    <name type="scientific">Umbra pygmaea</name>
    <name type="common">Eastern mudminnow</name>
    <dbReference type="NCBI Taxonomy" id="75934"/>
    <lineage>
        <taxon>Eukaryota</taxon>
        <taxon>Metazoa</taxon>
        <taxon>Chordata</taxon>
        <taxon>Craniata</taxon>
        <taxon>Vertebrata</taxon>
        <taxon>Euteleostomi</taxon>
        <taxon>Actinopterygii</taxon>
        <taxon>Neopterygii</taxon>
        <taxon>Teleostei</taxon>
        <taxon>Protacanthopterygii</taxon>
        <taxon>Esociformes</taxon>
        <taxon>Umbridae</taxon>
        <taxon>Umbra</taxon>
    </lineage>
</organism>
<feature type="domain" description="PWWP" evidence="5">
    <location>
        <begin position="364"/>
        <end position="430"/>
    </location>
</feature>
<dbReference type="PROSITE" id="PS51050">
    <property type="entry name" value="ZF_CW"/>
    <property type="match status" value="1"/>
</dbReference>
<dbReference type="Gene3D" id="2.30.30.140">
    <property type="match status" value="1"/>
</dbReference>
<evidence type="ECO:0000313" key="7">
    <source>
        <dbReference type="EMBL" id="KAL0970727.1"/>
    </source>
</evidence>
<dbReference type="InterPro" id="IPR011124">
    <property type="entry name" value="Znf_CW"/>
</dbReference>
<dbReference type="Proteomes" id="UP001557470">
    <property type="component" value="Unassembled WGS sequence"/>
</dbReference>
<dbReference type="InterPro" id="IPR000313">
    <property type="entry name" value="PWWP_dom"/>
</dbReference>
<name>A0ABD0WGJ8_UMBPY</name>
<keyword evidence="3" id="KW-0862">Zinc</keyword>
<dbReference type="Pfam" id="PF00855">
    <property type="entry name" value="PWWP"/>
    <property type="match status" value="1"/>
</dbReference>
<dbReference type="PANTHER" id="PTHR15999">
    <property type="entry name" value="ZINC FINGER CW-TYPE PWWP DOMAIN PROTEIN 1"/>
    <property type="match status" value="1"/>
</dbReference>
<dbReference type="EMBL" id="JAGEUA010000007">
    <property type="protein sequence ID" value="KAL0970727.1"/>
    <property type="molecule type" value="Genomic_DNA"/>
</dbReference>
<dbReference type="SUPFAM" id="SSF63748">
    <property type="entry name" value="Tudor/PWWP/MBT"/>
    <property type="match status" value="1"/>
</dbReference>
<reference evidence="7 8" key="1">
    <citation type="submission" date="2024-06" db="EMBL/GenBank/DDBJ databases">
        <authorList>
            <person name="Pan Q."/>
            <person name="Wen M."/>
            <person name="Jouanno E."/>
            <person name="Zahm M."/>
            <person name="Klopp C."/>
            <person name="Cabau C."/>
            <person name="Louis A."/>
            <person name="Berthelot C."/>
            <person name="Parey E."/>
            <person name="Roest Crollius H."/>
            <person name="Montfort J."/>
            <person name="Robinson-Rechavi M."/>
            <person name="Bouchez O."/>
            <person name="Lampietro C."/>
            <person name="Lopez Roques C."/>
            <person name="Donnadieu C."/>
            <person name="Postlethwait J."/>
            <person name="Bobe J."/>
            <person name="Verreycken H."/>
            <person name="Guiguen Y."/>
        </authorList>
    </citation>
    <scope>NUCLEOTIDE SEQUENCE [LARGE SCALE GENOMIC DNA]</scope>
    <source>
        <strain evidence="7">Up_M1</strain>
        <tissue evidence="7">Testis</tissue>
    </source>
</reference>
<dbReference type="InterPro" id="IPR042778">
    <property type="entry name" value="ZCWPW1/ZCWPW2"/>
</dbReference>
<dbReference type="PROSITE" id="PS50812">
    <property type="entry name" value="PWWP"/>
    <property type="match status" value="1"/>
</dbReference>
<dbReference type="Gene3D" id="3.30.40.100">
    <property type="match status" value="1"/>
</dbReference>
<dbReference type="SMART" id="SM00293">
    <property type="entry name" value="PWWP"/>
    <property type="match status" value="1"/>
</dbReference>
<keyword evidence="1" id="KW-0479">Metal-binding</keyword>
<evidence type="ECO:0000256" key="1">
    <source>
        <dbReference type="ARBA" id="ARBA00022723"/>
    </source>
</evidence>
<feature type="compositionally biased region" description="Basic and acidic residues" evidence="4">
    <location>
        <begin position="212"/>
        <end position="254"/>
    </location>
</feature>
<sequence>MDRAAGSKKEKPKFAPPVISKKTSDLGEKGGGTNRKEEGGEKEINTFVGARKEERCFKETTGGERNGNDMTPGLGKKTSGQMKKTGLKKTENLKARIESVDKVKMKNRKQKSSVDQPSKEKNEDKERLTIKTKHNRENKVRQQGTERRKKRVSDEKRADETHSKKVVCLTDSQYDAIFESATALVTPGDSSLDDARAVLREVELLQASIDQASHREEEKEPPIRGVSGDRKRSKGEKPPIRGVSGDRKRSKGEEPPISDVSDDRKRSKGEETLISGVSGDRKRSREEEETDDSSGSSEEREFDSWVQCSLPGCGKWRRLDEHVDLENLPTDWTCSHSSGPGVCEAVEEHWSGTQCDIINNSLVPGSLVWAHQSGYPWWPAMIERDPDTRTFCQLNRKTDQNSCRYHVTYLGDPVSRAWVCQSKVKEYSALTEDTAFTKKSLQSFRKKLKEAIQMATQAQSFSLKKRVIRRGPATSDTRKPQCGSLVRDSRKSTVE</sequence>
<feature type="compositionally biased region" description="Basic and acidic residues" evidence="4">
    <location>
        <begin position="88"/>
        <end position="104"/>
    </location>
</feature>
<keyword evidence="2" id="KW-0863">Zinc-finger</keyword>
<dbReference type="CDD" id="cd20145">
    <property type="entry name" value="PWWP_ZCWPW1"/>
    <property type="match status" value="1"/>
</dbReference>
<proteinExistence type="predicted"/>
<comment type="caution">
    <text evidence="7">The sequence shown here is derived from an EMBL/GenBank/DDBJ whole genome shotgun (WGS) entry which is preliminary data.</text>
</comment>
<dbReference type="PANTHER" id="PTHR15999:SF2">
    <property type="entry name" value="ZINC FINGER CW-TYPE PWWP DOMAIN PROTEIN 1"/>
    <property type="match status" value="1"/>
</dbReference>
<evidence type="ECO:0000256" key="3">
    <source>
        <dbReference type="ARBA" id="ARBA00022833"/>
    </source>
</evidence>
<dbReference type="AlphaFoldDB" id="A0ABD0WGJ8"/>
<dbReference type="Pfam" id="PF07496">
    <property type="entry name" value="zf-CW"/>
    <property type="match status" value="1"/>
</dbReference>